<reference evidence="10" key="1">
    <citation type="submission" date="2013-07" db="EMBL/GenBank/DDBJ databases">
        <title>The Genome Sequence of Cryptococcus pinus CBS10737.</title>
        <authorList>
            <consortium name="The Broad Institute Genome Sequencing Platform"/>
            <person name="Cuomo C."/>
            <person name="Litvintseva A."/>
            <person name="Chen Y."/>
            <person name="Heitman J."/>
            <person name="Sun S."/>
            <person name="Springer D."/>
            <person name="Dromer F."/>
            <person name="Young S.K."/>
            <person name="Zeng Q."/>
            <person name="Gargeya S."/>
            <person name="Fitzgerald M."/>
            <person name="Abouelleil A."/>
            <person name="Alvarado L."/>
            <person name="Berlin A.M."/>
            <person name="Chapman S.B."/>
            <person name="Dewar J."/>
            <person name="Goldberg J."/>
            <person name="Griggs A."/>
            <person name="Gujja S."/>
            <person name="Hansen M."/>
            <person name="Howarth C."/>
            <person name="Imamovic A."/>
            <person name="Larimer J."/>
            <person name="McCowan C."/>
            <person name="Murphy C."/>
            <person name="Pearson M."/>
            <person name="Priest M."/>
            <person name="Roberts A."/>
            <person name="Saif S."/>
            <person name="Shea T."/>
            <person name="Sykes S."/>
            <person name="Wortman J."/>
            <person name="Nusbaum C."/>
            <person name="Birren B."/>
        </authorList>
    </citation>
    <scope>NUCLEOTIDE SEQUENCE [LARGE SCALE GENOMIC DNA]</scope>
    <source>
        <strain evidence="10">CBS 10737</strain>
    </source>
</reference>
<dbReference type="PANTHER" id="PTHR11085">
    <property type="entry name" value="NAD-DEPENDENT PROTEIN DEACYLASE SIRTUIN-5, MITOCHONDRIAL-RELATED"/>
    <property type="match status" value="1"/>
</dbReference>
<dbReference type="RefSeq" id="XP_019011103.1">
    <property type="nucleotide sequence ID" value="XM_019156145.1"/>
</dbReference>
<keyword evidence="3" id="KW-0808">Transferase</keyword>
<evidence type="ECO:0000256" key="7">
    <source>
        <dbReference type="PROSITE-ProRule" id="PRU00236"/>
    </source>
</evidence>
<dbReference type="GeneID" id="30172781"/>
<reference evidence="11" key="2">
    <citation type="submission" date="2013-07" db="EMBL/GenBank/DDBJ databases">
        <authorList>
            <consortium name="The Broad Institute Genome Sequencing Platform"/>
            <person name="Cuomo C."/>
            <person name="Litvintseva A."/>
            <person name="Chen Y."/>
            <person name="Heitman J."/>
            <person name="Sun S."/>
            <person name="Springer D."/>
            <person name="Dromer F."/>
            <person name="Young S.K."/>
            <person name="Zeng Q."/>
            <person name="Gargeya S."/>
            <person name="Fitzgerald M."/>
            <person name="Abouelleil A."/>
            <person name="Alvarado L."/>
            <person name="Berlin A.M."/>
            <person name="Chapman S.B."/>
            <person name="Dewar J."/>
            <person name="Goldberg J."/>
            <person name="Griggs A."/>
            <person name="Gujja S."/>
            <person name="Hansen M."/>
            <person name="Howarth C."/>
            <person name="Imamovic A."/>
            <person name="Larimer J."/>
            <person name="McCowan C."/>
            <person name="Murphy C."/>
            <person name="Pearson M."/>
            <person name="Priest M."/>
            <person name="Roberts A."/>
            <person name="Saif S."/>
            <person name="Shea T."/>
            <person name="Sykes S."/>
            <person name="Wortman J."/>
            <person name="Nusbaum C."/>
            <person name="Birren B."/>
        </authorList>
    </citation>
    <scope>NUCLEOTIDE SEQUENCE</scope>
    <source>
        <strain evidence="11">CBS 10737</strain>
    </source>
</reference>
<feature type="binding site" evidence="7">
    <location>
        <position position="175"/>
    </location>
    <ligand>
        <name>Zn(2+)</name>
        <dbReference type="ChEBI" id="CHEBI:29105"/>
    </ligand>
</feature>
<dbReference type="InterPro" id="IPR029035">
    <property type="entry name" value="DHS-like_NAD/FAD-binding_dom"/>
</dbReference>
<feature type="region of interest" description="Disordered" evidence="8">
    <location>
        <begin position="351"/>
        <end position="465"/>
    </location>
</feature>
<dbReference type="AlphaFoldDB" id="A0A1B9I2Z7"/>
<dbReference type="PROSITE" id="PS50305">
    <property type="entry name" value="SIRTUIN"/>
    <property type="match status" value="1"/>
</dbReference>
<proteinExistence type="inferred from homology"/>
<evidence type="ECO:0000256" key="4">
    <source>
        <dbReference type="ARBA" id="ARBA00022946"/>
    </source>
</evidence>
<sequence>MPITHLPLDHLLSSTAPEDFPARRQLSDISTAIAKARKIVVVSGAGISCSSGIPDFRSANGLYSLVKAKYPDSFFSGKELFSSGLFNNPNTTSIFYTFIAELSIECEKAKPTKTHHFIKKLESKNKLLRSYTQNIDGLERRLGLESGGRGKGFKKKETRNIELHGDLGRVRCVLCFKDFPITFEYVNLFRNGEAPECPACEERCLSRISRSARATSVGTLRPSIVLYDEPHPLGDDIGSLTTYDLSRQPDILLIMGTSLKVHGLKRLVKEFAKSVHAQNALSSTSGKNKKKGIVIFVNATPPPEKEWEGIIDYHIQGETDKWVERVEEEWKRIKPQDWEIQTLLDGELPITAKPRPIKAKGKPKAKLTAKSKGPIQLPTPSPTASPRSPMKSQSISNEYSSPIPSQKIKSDHLDFGSDSELSEAPPTPPSPWSPSKRRSNAFDSPSKKTKSFDKDIPITGINATPGKGNLFSFSKSVWNGKENQDENENDWVDEWEVFNSAPSKAELSLRSGLENISKPECKALGELTNNISIPEKKALTKSKNTKIKPIVVHSPRIQRRRKPTAKVLAALEGQV</sequence>
<comment type="subcellular location">
    <subcellularLocation>
        <location evidence="1">Mitochondrion</location>
    </subcellularLocation>
</comment>
<dbReference type="InterPro" id="IPR050134">
    <property type="entry name" value="NAD-dep_sirtuin_deacylases"/>
</dbReference>
<feature type="compositionally biased region" description="Polar residues" evidence="8">
    <location>
        <begin position="390"/>
        <end position="404"/>
    </location>
</feature>
<dbReference type="PANTHER" id="PTHR11085:SF8">
    <property type="entry name" value="NAD-DEPENDENT HISTONE DEACETYLASE HST3"/>
    <property type="match status" value="1"/>
</dbReference>
<comment type="similarity">
    <text evidence="2">Belongs to the sirtuin family. Class I subfamily.</text>
</comment>
<evidence type="ECO:0000313" key="12">
    <source>
        <dbReference type="Proteomes" id="UP000094020"/>
    </source>
</evidence>
<dbReference type="SUPFAM" id="SSF52467">
    <property type="entry name" value="DHS-like NAD/FAD-binding domain"/>
    <property type="match status" value="1"/>
</dbReference>
<feature type="compositionally biased region" description="Basic residues" evidence="8">
    <location>
        <begin position="355"/>
        <end position="369"/>
    </location>
</feature>
<dbReference type="InterPro" id="IPR026590">
    <property type="entry name" value="Ssirtuin_cat_dom"/>
</dbReference>
<reference evidence="11" key="4">
    <citation type="submission" date="2024-02" db="EMBL/GenBank/DDBJ databases">
        <title>Comparative genomics of Cryptococcus and Kwoniella reveals pathogenesis evolution and contrasting modes of karyotype evolution via chromosome fusion or intercentromeric recombination.</title>
        <authorList>
            <person name="Coelho M.A."/>
            <person name="David-Palma M."/>
            <person name="Shea T."/>
            <person name="Bowers K."/>
            <person name="McGinley-Smith S."/>
            <person name="Mohammad A.W."/>
            <person name="Gnirke A."/>
            <person name="Yurkov A.M."/>
            <person name="Nowrousian M."/>
            <person name="Sun S."/>
            <person name="Cuomo C.A."/>
            <person name="Heitman J."/>
        </authorList>
    </citation>
    <scope>NUCLEOTIDE SEQUENCE</scope>
    <source>
        <strain evidence="11">CBS 10737</strain>
    </source>
</reference>
<evidence type="ECO:0000256" key="5">
    <source>
        <dbReference type="ARBA" id="ARBA00023027"/>
    </source>
</evidence>
<dbReference type="CDD" id="cd01407">
    <property type="entry name" value="SIR2-fam"/>
    <property type="match status" value="1"/>
</dbReference>
<dbReference type="Pfam" id="PF02146">
    <property type="entry name" value="SIR2"/>
    <property type="match status" value="1"/>
</dbReference>
<dbReference type="EMBL" id="KI894011">
    <property type="protein sequence ID" value="OCF49884.1"/>
    <property type="molecule type" value="Genomic_DNA"/>
</dbReference>
<protein>
    <recommendedName>
        <fullName evidence="9">Deacetylase sirtuin-type domain-containing protein</fullName>
    </recommendedName>
</protein>
<dbReference type="GO" id="GO:0005634">
    <property type="term" value="C:nucleus"/>
    <property type="evidence" value="ECO:0007669"/>
    <property type="project" value="TreeGrafter"/>
</dbReference>
<gene>
    <name evidence="10" type="ORF">I206_04412</name>
    <name evidence="11" type="ORF">I206_104013</name>
</gene>
<dbReference type="GO" id="GO:0070403">
    <property type="term" value="F:NAD+ binding"/>
    <property type="evidence" value="ECO:0007669"/>
    <property type="project" value="InterPro"/>
</dbReference>
<dbReference type="InterPro" id="IPR026591">
    <property type="entry name" value="Sirtuin_cat_small_dom_sf"/>
</dbReference>
<keyword evidence="7" id="KW-0479">Metal-binding</keyword>
<dbReference type="EMBL" id="CP144523">
    <property type="protein sequence ID" value="WWC70067.1"/>
    <property type="molecule type" value="Genomic_DNA"/>
</dbReference>
<dbReference type="Proteomes" id="UP000094020">
    <property type="component" value="Chromosome 5"/>
</dbReference>
<feature type="binding site" evidence="7">
    <location>
        <position position="172"/>
    </location>
    <ligand>
        <name>Zn(2+)</name>
        <dbReference type="ChEBI" id="CHEBI:29105"/>
    </ligand>
</feature>
<dbReference type="Gene3D" id="3.30.1600.10">
    <property type="entry name" value="SIR2/SIRT2 'Small Domain"/>
    <property type="match status" value="1"/>
</dbReference>
<dbReference type="KEGG" id="kpin:30172781"/>
<dbReference type="InterPro" id="IPR003000">
    <property type="entry name" value="Sirtuin"/>
</dbReference>
<feature type="domain" description="Deacetylase sirtuin-type" evidence="9">
    <location>
        <begin position="16"/>
        <end position="329"/>
    </location>
</feature>
<dbReference type="GO" id="GO:0046872">
    <property type="term" value="F:metal ion binding"/>
    <property type="evidence" value="ECO:0007669"/>
    <property type="project" value="UniProtKB-KW"/>
</dbReference>
<accession>A0A1B9I2Z7</accession>
<keyword evidence="4" id="KW-0809">Transit peptide</keyword>
<feature type="binding site" evidence="7">
    <location>
        <position position="204"/>
    </location>
    <ligand>
        <name>Zn(2+)</name>
        <dbReference type="ChEBI" id="CHEBI:29105"/>
    </ligand>
</feature>
<dbReference type="OrthoDB" id="2919105at2759"/>
<keyword evidence="6" id="KW-0496">Mitochondrion</keyword>
<evidence type="ECO:0000256" key="8">
    <source>
        <dbReference type="SAM" id="MobiDB-lite"/>
    </source>
</evidence>
<reference evidence="10" key="3">
    <citation type="submission" date="2016-07" db="EMBL/GenBank/DDBJ databases">
        <title>Evolution of pathogenesis and genome organization in the Tremellales.</title>
        <authorList>
            <person name="Cuomo C."/>
            <person name="Litvintseva A."/>
            <person name="Heitman J."/>
            <person name="Chen Y."/>
            <person name="Sun S."/>
            <person name="Springer D."/>
            <person name="Dromer F."/>
            <person name="Young S."/>
            <person name="Zeng Q."/>
            <person name="Chapman S."/>
            <person name="Gujja S."/>
            <person name="Saif S."/>
            <person name="Birren B."/>
        </authorList>
    </citation>
    <scope>NUCLEOTIDE SEQUENCE</scope>
    <source>
        <strain evidence="10">CBS 10737</strain>
    </source>
</reference>
<evidence type="ECO:0000259" key="9">
    <source>
        <dbReference type="PROSITE" id="PS50305"/>
    </source>
</evidence>
<evidence type="ECO:0000313" key="10">
    <source>
        <dbReference type="EMBL" id="OCF49884.1"/>
    </source>
</evidence>
<keyword evidence="5" id="KW-0520">NAD</keyword>
<keyword evidence="7" id="KW-0862">Zinc</keyword>
<feature type="binding site" evidence="7">
    <location>
        <position position="197"/>
    </location>
    <ligand>
        <name>Zn(2+)</name>
        <dbReference type="ChEBI" id="CHEBI:29105"/>
    </ligand>
</feature>
<evidence type="ECO:0000313" key="11">
    <source>
        <dbReference type="EMBL" id="WWC70067.1"/>
    </source>
</evidence>
<name>A0A1B9I2Z7_9TREE</name>
<dbReference type="STRING" id="1296096.A0A1B9I2Z7"/>
<evidence type="ECO:0000256" key="6">
    <source>
        <dbReference type="ARBA" id="ARBA00023128"/>
    </source>
</evidence>
<evidence type="ECO:0000256" key="3">
    <source>
        <dbReference type="ARBA" id="ARBA00022679"/>
    </source>
</evidence>
<keyword evidence="12" id="KW-1185">Reference proteome</keyword>
<dbReference type="GO" id="GO:0005739">
    <property type="term" value="C:mitochondrion"/>
    <property type="evidence" value="ECO:0007669"/>
    <property type="project" value="UniProtKB-SubCell"/>
</dbReference>
<evidence type="ECO:0000256" key="1">
    <source>
        <dbReference type="ARBA" id="ARBA00004173"/>
    </source>
</evidence>
<dbReference type="GO" id="GO:0017136">
    <property type="term" value="F:histone deacetylase activity, NAD-dependent"/>
    <property type="evidence" value="ECO:0007669"/>
    <property type="project" value="TreeGrafter"/>
</dbReference>
<dbReference type="Gene3D" id="3.40.50.1220">
    <property type="entry name" value="TPP-binding domain"/>
    <property type="match status" value="1"/>
</dbReference>
<organism evidence="10">
    <name type="scientific">Kwoniella pini CBS 10737</name>
    <dbReference type="NCBI Taxonomy" id="1296096"/>
    <lineage>
        <taxon>Eukaryota</taxon>
        <taxon>Fungi</taxon>
        <taxon>Dikarya</taxon>
        <taxon>Basidiomycota</taxon>
        <taxon>Agaricomycotina</taxon>
        <taxon>Tremellomycetes</taxon>
        <taxon>Tremellales</taxon>
        <taxon>Cryptococcaceae</taxon>
        <taxon>Kwoniella</taxon>
    </lineage>
</organism>
<evidence type="ECO:0000256" key="2">
    <source>
        <dbReference type="ARBA" id="ARBA00006924"/>
    </source>
</evidence>
<feature type="active site" description="Proton acceptor" evidence="7">
    <location>
        <position position="164"/>
    </location>
</feature>